<dbReference type="Proteomes" id="UP000663829">
    <property type="component" value="Unassembled WGS sequence"/>
</dbReference>
<evidence type="ECO:0000313" key="6">
    <source>
        <dbReference type="Proteomes" id="UP000663829"/>
    </source>
</evidence>
<keyword evidence="6" id="KW-1185">Reference proteome</keyword>
<evidence type="ECO:0000313" key="5">
    <source>
        <dbReference type="EMBL" id="CAF3546379.1"/>
    </source>
</evidence>
<dbReference type="EMBL" id="CAJOBC010000154">
    <property type="protein sequence ID" value="CAF3546379.1"/>
    <property type="molecule type" value="Genomic_DNA"/>
</dbReference>
<evidence type="ECO:0000313" key="3">
    <source>
        <dbReference type="EMBL" id="CAF0765114.1"/>
    </source>
</evidence>
<evidence type="ECO:0000313" key="2">
    <source>
        <dbReference type="EMBL" id="CAF0721937.1"/>
    </source>
</evidence>
<dbReference type="InterPro" id="IPR028156">
    <property type="entry name" value="RIP"/>
</dbReference>
<dbReference type="Proteomes" id="UP000681722">
    <property type="component" value="Unassembled WGS sequence"/>
</dbReference>
<evidence type="ECO:0000256" key="1">
    <source>
        <dbReference type="SAM" id="MobiDB-lite"/>
    </source>
</evidence>
<dbReference type="EMBL" id="CAJNOQ010000154">
    <property type="protein sequence ID" value="CAF0765114.1"/>
    <property type="molecule type" value="Genomic_DNA"/>
</dbReference>
<feature type="region of interest" description="Disordered" evidence="1">
    <location>
        <begin position="1"/>
        <end position="22"/>
    </location>
</feature>
<gene>
    <name evidence="3" type="ORF">GPM918_LOCUS1605</name>
    <name evidence="2" type="ORF">OVA965_LOCUS109</name>
    <name evidence="5" type="ORF">SRO942_LOCUS1605</name>
    <name evidence="4" type="ORF">TMI583_LOCUS109</name>
</gene>
<dbReference type="Proteomes" id="UP000682733">
    <property type="component" value="Unassembled WGS sequence"/>
</dbReference>
<reference evidence="3" key="1">
    <citation type="submission" date="2021-02" db="EMBL/GenBank/DDBJ databases">
        <authorList>
            <person name="Nowell W R."/>
        </authorList>
    </citation>
    <scope>NUCLEOTIDE SEQUENCE</scope>
</reference>
<organism evidence="3 6">
    <name type="scientific">Didymodactylos carnosus</name>
    <dbReference type="NCBI Taxonomy" id="1234261"/>
    <lineage>
        <taxon>Eukaryota</taxon>
        <taxon>Metazoa</taxon>
        <taxon>Spiralia</taxon>
        <taxon>Gnathifera</taxon>
        <taxon>Rotifera</taxon>
        <taxon>Eurotatoria</taxon>
        <taxon>Bdelloidea</taxon>
        <taxon>Philodinida</taxon>
        <taxon>Philodinidae</taxon>
        <taxon>Didymodactylos</taxon>
    </lineage>
</organism>
<proteinExistence type="predicted"/>
<name>A0A813QBY6_9BILA</name>
<comment type="caution">
    <text evidence="3">The sequence shown here is derived from an EMBL/GenBank/DDBJ whole genome shotgun (WGS) entry which is preliminary data.</text>
</comment>
<dbReference type="GO" id="GO:0006606">
    <property type="term" value="P:protein import into nucleus"/>
    <property type="evidence" value="ECO:0007669"/>
    <property type="project" value="TreeGrafter"/>
</dbReference>
<dbReference type="OrthoDB" id="9975854at2759"/>
<sequence>MARSSSIMSLSDMNNHAGSSHQSMYKMSSSTIRADIIWKERYRQHCKQEFRKSREKMVNKLRKLSFDNCSMSDSGVNNDQQDTVLSVRQIAEQEWRKLFGYDIKTYHHSLPPQNSSQMDCSVDDGKDDFIDFDDNIKLFEEIQRELQEDEQRLLPPLPDEEDDNFLCYNFEPLASVPCPRCSQISLEQGQQTILCKQFQFKYQLHPGKKTEGIL</sequence>
<protein>
    <recommendedName>
        <fullName evidence="7">RPA-interacting protein</fullName>
    </recommendedName>
</protein>
<evidence type="ECO:0008006" key="7">
    <source>
        <dbReference type="Google" id="ProtNLM"/>
    </source>
</evidence>
<accession>A0A813QBY6</accession>
<dbReference type="AlphaFoldDB" id="A0A813QBY6"/>
<dbReference type="PANTHER" id="PTHR31742:SF1">
    <property type="entry name" value="RPA-INTERACTING PROTEIN"/>
    <property type="match status" value="1"/>
</dbReference>
<dbReference type="Proteomes" id="UP000677228">
    <property type="component" value="Unassembled WGS sequence"/>
</dbReference>
<feature type="compositionally biased region" description="Polar residues" evidence="1">
    <location>
        <begin position="1"/>
        <end position="18"/>
    </location>
</feature>
<evidence type="ECO:0000313" key="4">
    <source>
        <dbReference type="EMBL" id="CAF3493608.1"/>
    </source>
</evidence>
<dbReference type="EMBL" id="CAJNOK010000008">
    <property type="protein sequence ID" value="CAF0721937.1"/>
    <property type="molecule type" value="Genomic_DNA"/>
</dbReference>
<dbReference type="PANTHER" id="PTHR31742">
    <property type="entry name" value="RPA-INTERACTING PROTEIN RPAIN"/>
    <property type="match status" value="1"/>
</dbReference>
<dbReference type="EMBL" id="CAJOBA010000008">
    <property type="protein sequence ID" value="CAF3493608.1"/>
    <property type="molecule type" value="Genomic_DNA"/>
</dbReference>
<dbReference type="GO" id="GO:0005634">
    <property type="term" value="C:nucleus"/>
    <property type="evidence" value="ECO:0007669"/>
    <property type="project" value="TreeGrafter"/>
</dbReference>